<keyword evidence="2" id="KW-1185">Reference proteome</keyword>
<accession>A0A1A8XH24</accession>
<dbReference type="EMBL" id="FLQX01000013">
    <property type="protein sequence ID" value="SBT03672.1"/>
    <property type="molecule type" value="Genomic_DNA"/>
</dbReference>
<organism evidence="1 2">
    <name type="scientific">Candidatus Accumulibacter aalborgensis</name>
    <dbReference type="NCBI Taxonomy" id="1860102"/>
    <lineage>
        <taxon>Bacteria</taxon>
        <taxon>Pseudomonadati</taxon>
        <taxon>Pseudomonadota</taxon>
        <taxon>Betaproteobacteria</taxon>
        <taxon>Candidatus Accumulibacter</taxon>
    </lineage>
</organism>
<dbReference type="Proteomes" id="UP000199169">
    <property type="component" value="Unassembled WGS sequence"/>
</dbReference>
<gene>
    <name evidence="1" type="ORF">ACCAA_110050</name>
</gene>
<protein>
    <submittedName>
        <fullName evidence="1">Uncharacterized protein</fullName>
    </submittedName>
</protein>
<dbReference type="STRING" id="1860102.ACCAA_110050"/>
<reference evidence="1 2" key="1">
    <citation type="submission" date="2016-06" db="EMBL/GenBank/DDBJ databases">
        <authorList>
            <person name="Kjaerup R.B."/>
            <person name="Dalgaard T.S."/>
            <person name="Juul-Madsen H.R."/>
        </authorList>
    </citation>
    <scope>NUCLEOTIDE SEQUENCE [LARGE SCALE GENOMIC DNA]</scope>
    <source>
        <strain evidence="1">3</strain>
    </source>
</reference>
<evidence type="ECO:0000313" key="1">
    <source>
        <dbReference type="EMBL" id="SBT03672.1"/>
    </source>
</evidence>
<proteinExistence type="predicted"/>
<dbReference type="AlphaFoldDB" id="A0A1A8XH24"/>
<name>A0A1A8XH24_9PROT</name>
<sequence length="29" mass="2968">MVRCAIICSGGGLALAVSLKAIMVQMFAI</sequence>
<evidence type="ECO:0000313" key="2">
    <source>
        <dbReference type="Proteomes" id="UP000199169"/>
    </source>
</evidence>